<reference evidence="3" key="3">
    <citation type="submission" date="2015-04" db="UniProtKB">
        <authorList>
            <consortium name="EnsemblPlants"/>
        </authorList>
    </citation>
    <scope>IDENTIFICATION</scope>
    <source>
        <strain evidence="3">cv. Jemalong A17</strain>
    </source>
</reference>
<dbReference type="PANTHER" id="PTHR17972:SF0">
    <property type="entry name" value="NUCLEOLAR PROTEIN 6"/>
    <property type="match status" value="1"/>
</dbReference>
<evidence type="ECO:0000256" key="1">
    <source>
        <dbReference type="RuleBase" id="RU364032"/>
    </source>
</evidence>
<dbReference type="STRING" id="3880.A0A072W1Q3"/>
<proteinExistence type="inferred from homology"/>
<dbReference type="eggNOG" id="KOG2054">
    <property type="taxonomic scope" value="Eukaryota"/>
</dbReference>
<comment type="similarity">
    <text evidence="1">Belongs to the NRAP family.</text>
</comment>
<comment type="subcellular location">
    <subcellularLocation>
        <location evidence="1">Nucleus</location>
        <location evidence="1">Nucleolus</location>
    </subcellularLocation>
</comment>
<evidence type="ECO:0000313" key="3">
    <source>
        <dbReference type="EnsemblPlants" id="KEH44215"/>
    </source>
</evidence>
<keyword evidence="1" id="KW-0539">Nucleus</keyword>
<reference evidence="2 4" key="1">
    <citation type="journal article" date="2011" name="Nature">
        <title>The Medicago genome provides insight into the evolution of rhizobial symbioses.</title>
        <authorList>
            <person name="Young N.D."/>
            <person name="Debelle F."/>
            <person name="Oldroyd G.E."/>
            <person name="Geurts R."/>
            <person name="Cannon S.B."/>
            <person name="Udvardi M.K."/>
            <person name="Benedito V.A."/>
            <person name="Mayer K.F."/>
            <person name="Gouzy J."/>
            <person name="Schoof H."/>
            <person name="Van de Peer Y."/>
            <person name="Proost S."/>
            <person name="Cook D.R."/>
            <person name="Meyers B.C."/>
            <person name="Spannagl M."/>
            <person name="Cheung F."/>
            <person name="De Mita S."/>
            <person name="Krishnakumar V."/>
            <person name="Gundlach H."/>
            <person name="Zhou S."/>
            <person name="Mudge J."/>
            <person name="Bharti A.K."/>
            <person name="Murray J.D."/>
            <person name="Naoumkina M.A."/>
            <person name="Rosen B."/>
            <person name="Silverstein K.A."/>
            <person name="Tang H."/>
            <person name="Rombauts S."/>
            <person name="Zhao P.X."/>
            <person name="Zhou P."/>
            <person name="Barbe V."/>
            <person name="Bardou P."/>
            <person name="Bechner M."/>
            <person name="Bellec A."/>
            <person name="Berger A."/>
            <person name="Berges H."/>
            <person name="Bidwell S."/>
            <person name="Bisseling T."/>
            <person name="Choisne N."/>
            <person name="Couloux A."/>
            <person name="Denny R."/>
            <person name="Deshpande S."/>
            <person name="Dai X."/>
            <person name="Doyle J.J."/>
            <person name="Dudez A.M."/>
            <person name="Farmer A.D."/>
            <person name="Fouteau S."/>
            <person name="Franken C."/>
            <person name="Gibelin C."/>
            <person name="Gish J."/>
            <person name="Goldstein S."/>
            <person name="Gonzalez A.J."/>
            <person name="Green P.J."/>
            <person name="Hallab A."/>
            <person name="Hartog M."/>
            <person name="Hua A."/>
            <person name="Humphray S.J."/>
            <person name="Jeong D.H."/>
            <person name="Jing Y."/>
            <person name="Jocker A."/>
            <person name="Kenton S.M."/>
            <person name="Kim D.J."/>
            <person name="Klee K."/>
            <person name="Lai H."/>
            <person name="Lang C."/>
            <person name="Lin S."/>
            <person name="Macmil S.L."/>
            <person name="Magdelenat G."/>
            <person name="Matthews L."/>
            <person name="McCorrison J."/>
            <person name="Monaghan E.L."/>
            <person name="Mun J.H."/>
            <person name="Najar F.Z."/>
            <person name="Nicholson C."/>
            <person name="Noirot C."/>
            <person name="O'Bleness M."/>
            <person name="Paule C.R."/>
            <person name="Poulain J."/>
            <person name="Prion F."/>
            <person name="Qin B."/>
            <person name="Qu C."/>
            <person name="Retzel E.F."/>
            <person name="Riddle C."/>
            <person name="Sallet E."/>
            <person name="Samain S."/>
            <person name="Samson N."/>
            <person name="Sanders I."/>
            <person name="Saurat O."/>
            <person name="Scarpelli C."/>
            <person name="Schiex T."/>
            <person name="Segurens B."/>
            <person name="Severin A.J."/>
            <person name="Sherrier D.J."/>
            <person name="Shi R."/>
            <person name="Sims S."/>
            <person name="Singer S.R."/>
            <person name="Sinharoy S."/>
            <person name="Sterck L."/>
            <person name="Viollet A."/>
            <person name="Wang B.B."/>
            <person name="Wang K."/>
            <person name="Wang M."/>
            <person name="Wang X."/>
            <person name="Warfsmann J."/>
            <person name="Weissenbach J."/>
            <person name="White D.D."/>
            <person name="White J.D."/>
            <person name="Wiley G.B."/>
            <person name="Wincker P."/>
            <person name="Xing Y."/>
            <person name="Yang L."/>
            <person name="Yao Z."/>
            <person name="Ying F."/>
            <person name="Zhai J."/>
            <person name="Zhou L."/>
            <person name="Zuber A."/>
            <person name="Denarie J."/>
            <person name="Dixon R.A."/>
            <person name="May G.D."/>
            <person name="Schwartz D.C."/>
            <person name="Rogers J."/>
            <person name="Quetier F."/>
            <person name="Town C.D."/>
            <person name="Roe B.A."/>
        </authorList>
    </citation>
    <scope>NUCLEOTIDE SEQUENCE [LARGE SCALE GENOMIC DNA]</scope>
    <source>
        <strain evidence="2">A17</strain>
        <strain evidence="3 4">cv. Jemalong A17</strain>
    </source>
</reference>
<dbReference type="PANTHER" id="PTHR17972">
    <property type="entry name" value="NUCLEOLAR RNA-ASSOCIATED PROTEIN"/>
    <property type="match status" value="1"/>
</dbReference>
<dbReference type="AlphaFoldDB" id="A0A072W1Q3"/>
<evidence type="ECO:0000313" key="2">
    <source>
        <dbReference type="EMBL" id="KEH44215.1"/>
    </source>
</evidence>
<dbReference type="EnsemblPlants" id="KEH44215">
    <property type="protein sequence ID" value="KEH44215"/>
    <property type="gene ID" value="MTR_1g110810"/>
</dbReference>
<keyword evidence="1" id="KW-0694">RNA-binding</keyword>
<reference evidence="2 4" key="2">
    <citation type="journal article" date="2014" name="BMC Genomics">
        <title>An improved genome release (version Mt4.0) for the model legume Medicago truncatula.</title>
        <authorList>
            <person name="Tang H."/>
            <person name="Krishnakumar V."/>
            <person name="Bidwell S."/>
            <person name="Rosen B."/>
            <person name="Chan A."/>
            <person name="Zhou S."/>
            <person name="Gentzbittel L."/>
            <person name="Childs K.L."/>
            <person name="Yandell M."/>
            <person name="Gundlach H."/>
            <person name="Mayer K.F."/>
            <person name="Schwartz D.C."/>
            <person name="Town C.D."/>
        </authorList>
    </citation>
    <scope>GENOME REANNOTATION</scope>
    <source>
        <strain evidence="2">A17</strain>
        <strain evidence="3 4">cv. Jemalong A17</strain>
    </source>
</reference>
<dbReference type="GO" id="GO:0005730">
    <property type="term" value="C:nucleolus"/>
    <property type="evidence" value="ECO:0007669"/>
    <property type="project" value="UniProtKB-SubCell"/>
</dbReference>
<name>A0A072W1Q3_MEDTR</name>
<dbReference type="GO" id="GO:0003723">
    <property type="term" value="F:RNA binding"/>
    <property type="evidence" value="ECO:0007669"/>
    <property type="project" value="UniProtKB-KW"/>
</dbReference>
<keyword evidence="4" id="KW-1185">Reference proteome</keyword>
<sequence length="166" mass="19237">MNFQINLLLRRKGQGENGQNVGPVMFLATIYGKEWGSDYHIVHCCICSSSANLLMKLTFQEEISPYRWERLLQTPLNNYDAIILLYKDKLTYPRRLLFSSEIGHGMGLNILRPFLFPKDLKGRRPEEIKNKLLVDFDPSRCFIKYLEVSTIKILILNILVLFPSVG</sequence>
<dbReference type="EMBL" id="CM001217">
    <property type="protein sequence ID" value="KEH44215.1"/>
    <property type="molecule type" value="Genomic_DNA"/>
</dbReference>
<organism evidence="2 4">
    <name type="scientific">Medicago truncatula</name>
    <name type="common">Barrel medic</name>
    <name type="synonym">Medicago tribuloides</name>
    <dbReference type="NCBI Taxonomy" id="3880"/>
    <lineage>
        <taxon>Eukaryota</taxon>
        <taxon>Viridiplantae</taxon>
        <taxon>Streptophyta</taxon>
        <taxon>Embryophyta</taxon>
        <taxon>Tracheophyta</taxon>
        <taxon>Spermatophyta</taxon>
        <taxon>Magnoliopsida</taxon>
        <taxon>eudicotyledons</taxon>
        <taxon>Gunneridae</taxon>
        <taxon>Pentapetalae</taxon>
        <taxon>rosids</taxon>
        <taxon>fabids</taxon>
        <taxon>Fabales</taxon>
        <taxon>Fabaceae</taxon>
        <taxon>Papilionoideae</taxon>
        <taxon>50 kb inversion clade</taxon>
        <taxon>NPAAA clade</taxon>
        <taxon>Hologalegina</taxon>
        <taxon>IRL clade</taxon>
        <taxon>Trifolieae</taxon>
        <taxon>Medicago</taxon>
    </lineage>
</organism>
<gene>
    <name evidence="2" type="ordered locus">MTR_1g110810</name>
</gene>
<dbReference type="InterPro" id="IPR005554">
    <property type="entry name" value="NOL6/Upt22"/>
</dbReference>
<protein>
    <submittedName>
        <fullName evidence="2">Nucleolar RNA-associated protein, putative</fullName>
    </submittedName>
</protein>
<accession>A0A072W1Q3</accession>
<dbReference type="HOGENOM" id="CLU_1605184_0_0_1"/>
<dbReference type="Proteomes" id="UP000002051">
    <property type="component" value="Unassembled WGS sequence"/>
</dbReference>
<evidence type="ECO:0000313" key="4">
    <source>
        <dbReference type="Proteomes" id="UP000002051"/>
    </source>
</evidence>
<dbReference type="PaxDb" id="3880-AES84567"/>